<protein>
    <recommendedName>
        <fullName evidence="3">DUF305 domain-containing protein</fullName>
    </recommendedName>
</protein>
<feature type="signal peptide" evidence="2">
    <location>
        <begin position="1"/>
        <end position="23"/>
    </location>
</feature>
<evidence type="ECO:0000256" key="2">
    <source>
        <dbReference type="SAM" id="SignalP"/>
    </source>
</evidence>
<feature type="domain" description="DUF305" evidence="3">
    <location>
        <begin position="53"/>
        <end position="198"/>
    </location>
</feature>
<dbReference type="EMBL" id="BCSZ01000020">
    <property type="protein sequence ID" value="GAT01890.1"/>
    <property type="molecule type" value="Genomic_DNA"/>
</dbReference>
<evidence type="ECO:0000259" key="3">
    <source>
        <dbReference type="Pfam" id="PF03713"/>
    </source>
</evidence>
<name>A0A100WPU2_MYCFO</name>
<evidence type="ECO:0000313" key="5">
    <source>
        <dbReference type="Proteomes" id="UP000069705"/>
    </source>
</evidence>
<dbReference type="PANTHER" id="PTHR36933:SF1">
    <property type="entry name" value="SLL0788 PROTEIN"/>
    <property type="match status" value="1"/>
</dbReference>
<proteinExistence type="predicted"/>
<reference evidence="5" key="2">
    <citation type="submission" date="2016-02" db="EMBL/GenBank/DDBJ databases">
        <title>Draft genome sequence of five rapidly growing Mycobacterium species.</title>
        <authorList>
            <person name="Katahira K."/>
            <person name="Gotou Y."/>
            <person name="Iida K."/>
            <person name="Ogura Y."/>
            <person name="Hayashi T."/>
        </authorList>
    </citation>
    <scope>NUCLEOTIDE SEQUENCE [LARGE SCALE GENOMIC DNA]</scope>
    <source>
        <strain evidence="5">JCM6368</strain>
    </source>
</reference>
<comment type="caution">
    <text evidence="4">The sequence shown here is derived from an EMBL/GenBank/DDBJ whole genome shotgun (WGS) entry which is preliminary data.</text>
</comment>
<reference evidence="4 5" key="1">
    <citation type="journal article" date="2016" name="Genome Announc.">
        <title>Draft Genome Sequences of Five Rapidly Growing Mycobacterium Species, M. thermoresistibile, M. fortuitum subsp. acetamidolyticum, M. canariasense, M. brisbanense, and M. novocastrense.</title>
        <authorList>
            <person name="Katahira K."/>
            <person name="Ogura Y."/>
            <person name="Gotoh Y."/>
            <person name="Hayashi T."/>
        </authorList>
    </citation>
    <scope>NUCLEOTIDE SEQUENCE [LARGE SCALE GENOMIC DNA]</scope>
    <source>
        <strain evidence="4 5">JCM6368</strain>
    </source>
</reference>
<dbReference type="RefSeq" id="WP_061263191.1">
    <property type="nucleotide sequence ID" value="NZ_BCSZ01000020.1"/>
</dbReference>
<dbReference type="InterPro" id="IPR012347">
    <property type="entry name" value="Ferritin-like"/>
</dbReference>
<dbReference type="Gene3D" id="1.20.1260.10">
    <property type="match status" value="1"/>
</dbReference>
<dbReference type="InterPro" id="IPR005183">
    <property type="entry name" value="DUF305_CopM-like"/>
</dbReference>
<dbReference type="Proteomes" id="UP000069705">
    <property type="component" value="Unassembled WGS sequence"/>
</dbReference>
<keyword evidence="2" id="KW-0732">Signal</keyword>
<dbReference type="AlphaFoldDB" id="A0A100WPU2"/>
<feature type="region of interest" description="Disordered" evidence="1">
    <location>
        <begin position="26"/>
        <end position="53"/>
    </location>
</feature>
<dbReference type="Pfam" id="PF03713">
    <property type="entry name" value="DUF305"/>
    <property type="match status" value="1"/>
</dbReference>
<gene>
    <name evidence="4" type="ORF">RMCFA_2002</name>
</gene>
<feature type="chain" id="PRO_5007090388" description="DUF305 domain-containing protein" evidence="2">
    <location>
        <begin position="24"/>
        <end position="202"/>
    </location>
</feature>
<sequence length="202" mass="20993">MRRTSFRSLAGLSAVAATLFLGACSGPTPDEKPPSTSEAPVITGEPAGSNDEDTAFADSIIANHQQAIQVSGLVADRSTNSDLIEFAADIASSRRPDIELMKALLVQWNADSTTPPDPGSPGPTAPGAIDEAALARLQGSSGRDFDVLWLQSMIAHGQRAIQIANAEIANGVNVDAVGFAKQIVGKRQAEIDRMQQMLAGGG</sequence>
<organism evidence="4 5">
    <name type="scientific">Mycolicibacterium fortuitum subsp. acetamidolyticum</name>
    <dbReference type="NCBI Taxonomy" id="144550"/>
    <lineage>
        <taxon>Bacteria</taxon>
        <taxon>Bacillati</taxon>
        <taxon>Actinomycetota</taxon>
        <taxon>Actinomycetes</taxon>
        <taxon>Mycobacteriales</taxon>
        <taxon>Mycobacteriaceae</taxon>
        <taxon>Mycolicibacterium</taxon>
    </lineage>
</organism>
<dbReference type="PROSITE" id="PS51257">
    <property type="entry name" value="PROKAR_LIPOPROTEIN"/>
    <property type="match status" value="1"/>
</dbReference>
<evidence type="ECO:0000313" key="4">
    <source>
        <dbReference type="EMBL" id="GAT01890.1"/>
    </source>
</evidence>
<accession>A0A100WPU2</accession>
<evidence type="ECO:0000256" key="1">
    <source>
        <dbReference type="SAM" id="MobiDB-lite"/>
    </source>
</evidence>
<dbReference type="PANTHER" id="PTHR36933">
    <property type="entry name" value="SLL0788 PROTEIN"/>
    <property type="match status" value="1"/>
</dbReference>